<evidence type="ECO:0000256" key="1">
    <source>
        <dbReference type="ARBA" id="ARBA00034736"/>
    </source>
</evidence>
<dbReference type="PANTHER" id="PTHR32226:SF2">
    <property type="entry name" value="TELO2-INTERACTING PROTEIN 2"/>
    <property type="match status" value="1"/>
</dbReference>
<dbReference type="AlphaFoldDB" id="A0A9P5NX53"/>
<dbReference type="SUPFAM" id="SSF48371">
    <property type="entry name" value="ARM repeat"/>
    <property type="match status" value="1"/>
</dbReference>
<gene>
    <name evidence="2" type="ORF">CPB84DRAFT_1766025</name>
</gene>
<evidence type="ECO:0000313" key="2">
    <source>
        <dbReference type="EMBL" id="KAF8909392.1"/>
    </source>
</evidence>
<dbReference type="Pfam" id="PF10521">
    <property type="entry name" value="Tti2"/>
    <property type="match status" value="1"/>
</dbReference>
<comment type="caution">
    <text evidence="2">The sequence shown here is derived from an EMBL/GenBank/DDBJ whole genome shotgun (WGS) entry which is preliminary data.</text>
</comment>
<dbReference type="OrthoDB" id="6417021at2759"/>
<proteinExistence type="inferred from homology"/>
<dbReference type="InterPro" id="IPR018870">
    <property type="entry name" value="Tti2"/>
</dbReference>
<dbReference type="InterPro" id="IPR016024">
    <property type="entry name" value="ARM-type_fold"/>
</dbReference>
<dbReference type="PANTHER" id="PTHR32226">
    <property type="entry name" value="TELO2-INTERACTING PROTEIN 2"/>
    <property type="match status" value="1"/>
</dbReference>
<dbReference type="EMBL" id="JADNYJ010000009">
    <property type="protein sequence ID" value="KAF8909392.1"/>
    <property type="molecule type" value="Genomic_DNA"/>
</dbReference>
<dbReference type="GO" id="GO:0110078">
    <property type="term" value="C:TTT Hsp90 cochaperone complex"/>
    <property type="evidence" value="ECO:0007669"/>
    <property type="project" value="InterPro"/>
</dbReference>
<dbReference type="GO" id="GO:0005634">
    <property type="term" value="C:nucleus"/>
    <property type="evidence" value="ECO:0007669"/>
    <property type="project" value="TreeGrafter"/>
</dbReference>
<dbReference type="GO" id="GO:0005829">
    <property type="term" value="C:cytosol"/>
    <property type="evidence" value="ECO:0007669"/>
    <property type="project" value="TreeGrafter"/>
</dbReference>
<keyword evidence="3" id="KW-1185">Reference proteome</keyword>
<comment type="similarity">
    <text evidence="1">Belongs to the TTI2 family.</text>
</comment>
<organism evidence="2 3">
    <name type="scientific">Gymnopilus junonius</name>
    <name type="common">Spectacular rustgill mushroom</name>
    <name type="synonym">Gymnopilus spectabilis subsp. junonius</name>
    <dbReference type="NCBI Taxonomy" id="109634"/>
    <lineage>
        <taxon>Eukaryota</taxon>
        <taxon>Fungi</taxon>
        <taxon>Dikarya</taxon>
        <taxon>Basidiomycota</taxon>
        <taxon>Agaricomycotina</taxon>
        <taxon>Agaricomycetes</taxon>
        <taxon>Agaricomycetidae</taxon>
        <taxon>Agaricales</taxon>
        <taxon>Agaricineae</taxon>
        <taxon>Hymenogastraceae</taxon>
        <taxon>Gymnopilus</taxon>
    </lineage>
</organism>
<accession>A0A9P5NX53</accession>
<dbReference type="Proteomes" id="UP000724874">
    <property type="component" value="Unassembled WGS sequence"/>
</dbReference>
<evidence type="ECO:0000313" key="3">
    <source>
        <dbReference type="Proteomes" id="UP000724874"/>
    </source>
</evidence>
<sequence length="471" mass="52209">MPQLDLSIYLKALAIPPDFTRLESISDQDAISNLFSWKQKASTVLGDLLHILQSKDGENLSLEAKADVLFVSAPFLPQNLIRDEDIFDPSNEMEPWITPEAQRTAQEVVSSPLLSPSKGLVTFVLTHNLKPIFNSSPHPLLHLGTGRRLPRPAGGPMGMHDYYEGQLWKQYPGIDKVVLWCVQSIEGDAYESLWHLVIPPIMAFLDDFEARYKLHGIAIVQEMLRHVPKDLVKRTGVDGLLKQSFRACMSHLQSPETPLLLKKSIVASISLTLLTTSVSIGTKPSSSRFDELSSLLGEGIISGIWLYADDKPEVVKATFDALPPLLSALSIGCVRFFKALIPQLTHVLIPQPTIDSDRKIQLSAIRVLDTLLDVGRPRVEFWKETILDAVGRCWVGLIDESTSMQVNGTSRSSLEAFTLKGDVKEGLQSLCIRLAEVCPSVIENEFPRFIQADRALFEELIPTSIGSVVKA</sequence>
<protein>
    <submittedName>
        <fullName evidence="2">Uncharacterized protein</fullName>
    </submittedName>
</protein>
<name>A0A9P5NX53_GYMJU</name>
<reference evidence="2" key="1">
    <citation type="submission" date="2020-11" db="EMBL/GenBank/DDBJ databases">
        <authorList>
            <consortium name="DOE Joint Genome Institute"/>
            <person name="Ahrendt S."/>
            <person name="Riley R."/>
            <person name="Andreopoulos W."/>
            <person name="LaButti K."/>
            <person name="Pangilinan J."/>
            <person name="Ruiz-duenas F.J."/>
            <person name="Barrasa J.M."/>
            <person name="Sanchez-Garcia M."/>
            <person name="Camarero S."/>
            <person name="Miyauchi S."/>
            <person name="Serrano A."/>
            <person name="Linde D."/>
            <person name="Babiker R."/>
            <person name="Drula E."/>
            <person name="Ayuso-Fernandez I."/>
            <person name="Pacheco R."/>
            <person name="Padilla G."/>
            <person name="Ferreira P."/>
            <person name="Barriuso J."/>
            <person name="Kellner H."/>
            <person name="Castanera R."/>
            <person name="Alfaro M."/>
            <person name="Ramirez L."/>
            <person name="Pisabarro A.G."/>
            <person name="Kuo A."/>
            <person name="Tritt A."/>
            <person name="Lipzen A."/>
            <person name="He G."/>
            <person name="Yan M."/>
            <person name="Ng V."/>
            <person name="Cullen D."/>
            <person name="Martin F."/>
            <person name="Rosso M.-N."/>
            <person name="Henrissat B."/>
            <person name="Hibbett D."/>
            <person name="Martinez A.T."/>
            <person name="Grigoriev I.V."/>
        </authorList>
    </citation>
    <scope>NUCLEOTIDE SEQUENCE</scope>
    <source>
        <strain evidence="2">AH 44721</strain>
    </source>
</reference>